<accession>A0A1W2CKP4</accession>
<name>A0A1W2CKP4_9PSEU</name>
<organism evidence="2 3">
    <name type="scientific">Lentzea albidocapillata</name>
    <dbReference type="NCBI Taxonomy" id="40571"/>
    <lineage>
        <taxon>Bacteria</taxon>
        <taxon>Bacillati</taxon>
        <taxon>Actinomycetota</taxon>
        <taxon>Actinomycetes</taxon>
        <taxon>Pseudonocardiales</taxon>
        <taxon>Pseudonocardiaceae</taxon>
        <taxon>Lentzea</taxon>
    </lineage>
</organism>
<gene>
    <name evidence="2" type="ORF">SAMN05660733_02161</name>
</gene>
<evidence type="ECO:0000313" key="3">
    <source>
        <dbReference type="Proteomes" id="UP000192840"/>
    </source>
</evidence>
<evidence type="ECO:0000313" key="2">
    <source>
        <dbReference type="EMBL" id="SMC85761.1"/>
    </source>
</evidence>
<dbReference type="Proteomes" id="UP000192840">
    <property type="component" value="Unassembled WGS sequence"/>
</dbReference>
<dbReference type="AlphaFoldDB" id="A0A1W2CKP4"/>
<keyword evidence="3" id="KW-1185">Reference proteome</keyword>
<proteinExistence type="predicted"/>
<sequence length="51" mass="5858">MIFIGFGIFIFSRALGFFGLVWTAYGAWLLIRARRLRARWAQIPGVITDLV</sequence>
<protein>
    <submittedName>
        <fullName evidence="2">Uncharacterized protein</fullName>
    </submittedName>
</protein>
<dbReference type="EMBL" id="FWYC01000005">
    <property type="protein sequence ID" value="SMC85761.1"/>
    <property type="molecule type" value="Genomic_DNA"/>
</dbReference>
<keyword evidence="1" id="KW-1133">Transmembrane helix</keyword>
<keyword evidence="1" id="KW-0812">Transmembrane</keyword>
<reference evidence="3" key="1">
    <citation type="submission" date="2017-04" db="EMBL/GenBank/DDBJ databases">
        <authorList>
            <person name="Varghese N."/>
            <person name="Submissions S."/>
        </authorList>
    </citation>
    <scope>NUCLEOTIDE SEQUENCE [LARGE SCALE GENOMIC DNA]</scope>
    <source>
        <strain evidence="3">DSM 44073</strain>
    </source>
</reference>
<feature type="transmembrane region" description="Helical" evidence="1">
    <location>
        <begin position="6"/>
        <end position="31"/>
    </location>
</feature>
<evidence type="ECO:0000256" key="1">
    <source>
        <dbReference type="SAM" id="Phobius"/>
    </source>
</evidence>
<keyword evidence="1" id="KW-0472">Membrane</keyword>